<gene>
    <name evidence="1" type="ORF">HMPREF0027_0492</name>
</gene>
<sequence length="120" mass="13344">MKIIAVEEHIQSPTLAKAMMPEMLKQAPFLLDWGKDVTDKITDLSHPHVLASGESLKKLIDVGEERVAEMDEHGIDMQMLSYAGLPQLVQGEAGVQAVRDANDYLIEKVRSNLSRFGKTQ</sequence>
<evidence type="ECO:0000313" key="2">
    <source>
        <dbReference type="Proteomes" id="UP000005467"/>
    </source>
</evidence>
<dbReference type="Gene3D" id="3.20.20.140">
    <property type="entry name" value="Metal-dependent hydrolases"/>
    <property type="match status" value="1"/>
</dbReference>
<dbReference type="EMBL" id="AEVG01000034">
    <property type="protein sequence ID" value="EFX92418.1"/>
    <property type="molecule type" value="Genomic_DNA"/>
</dbReference>
<dbReference type="Proteomes" id="UP000005467">
    <property type="component" value="Unassembled WGS sequence"/>
</dbReference>
<evidence type="ECO:0008006" key="3">
    <source>
        <dbReference type="Google" id="ProtNLM"/>
    </source>
</evidence>
<keyword evidence="2" id="KW-1185">Reference proteome</keyword>
<reference evidence="1 2" key="1">
    <citation type="submission" date="2011-01" db="EMBL/GenBank/DDBJ databases">
        <authorList>
            <person name="Muzny D."/>
            <person name="Qin X."/>
            <person name="Deng J."/>
            <person name="Jiang H."/>
            <person name="Liu Y."/>
            <person name="Qu J."/>
            <person name="Song X.-Z."/>
            <person name="Zhang L."/>
            <person name="Thornton R."/>
            <person name="Coyle M."/>
            <person name="Francisco L."/>
            <person name="Jackson L."/>
            <person name="Javaid M."/>
            <person name="Korchina V."/>
            <person name="Kovar C."/>
            <person name="Mata R."/>
            <person name="Mathew T."/>
            <person name="Ngo R."/>
            <person name="Nguyen L."/>
            <person name="Nguyen N."/>
            <person name="Okwuonu G."/>
            <person name="Ongeri F."/>
            <person name="Pham C."/>
            <person name="Simmons D."/>
            <person name="Wilczek-Boney K."/>
            <person name="Hale W."/>
            <person name="Jakkamsetti A."/>
            <person name="Pham P."/>
            <person name="Ruth R."/>
            <person name="San Lucas F."/>
            <person name="Warren J."/>
            <person name="Zhang J."/>
            <person name="Zhao Z."/>
            <person name="Zhou C."/>
            <person name="Zhu D."/>
            <person name="Lee S."/>
            <person name="Bess C."/>
            <person name="Blankenburg K."/>
            <person name="Forbes L."/>
            <person name="Fu Q."/>
            <person name="Gubbala S."/>
            <person name="Hirani K."/>
            <person name="Jayaseelan J.C."/>
            <person name="Lara F."/>
            <person name="Munidasa M."/>
            <person name="Palculict T."/>
            <person name="Patil S."/>
            <person name="Pu L.-L."/>
            <person name="Saada N."/>
            <person name="Tang L."/>
            <person name="Weissenberger G."/>
            <person name="Zhu Y."/>
            <person name="Hemphill L."/>
            <person name="Shang Y."/>
            <person name="Youmans B."/>
            <person name="Ayvaz T."/>
            <person name="Ross M."/>
            <person name="Santibanez J."/>
            <person name="Aqrawi P."/>
            <person name="Gross S."/>
            <person name="Joshi V."/>
            <person name="Fowler G."/>
            <person name="Nazareth L."/>
            <person name="Reid J."/>
            <person name="Worley K."/>
            <person name="Petrosino J."/>
            <person name="Highlander S."/>
            <person name="Gibbs R."/>
        </authorList>
    </citation>
    <scope>NUCLEOTIDE SEQUENCE [LARGE SCALE GENOMIC DNA]</scope>
    <source>
        <strain evidence="1 2">ATCC 25976</strain>
    </source>
</reference>
<organism evidence="1 2">
    <name type="scientific">Actinobacillus ureae ATCC 25976</name>
    <dbReference type="NCBI Taxonomy" id="887324"/>
    <lineage>
        <taxon>Bacteria</taxon>
        <taxon>Pseudomonadati</taxon>
        <taxon>Pseudomonadota</taxon>
        <taxon>Gammaproteobacteria</taxon>
        <taxon>Pasteurellales</taxon>
        <taxon>Pasteurellaceae</taxon>
        <taxon>Actinobacillus</taxon>
    </lineage>
</organism>
<dbReference type="HOGENOM" id="CLU_2044698_0_0_6"/>
<comment type="caution">
    <text evidence="1">The sequence shown here is derived from an EMBL/GenBank/DDBJ whole genome shotgun (WGS) entry which is preliminary data.</text>
</comment>
<dbReference type="InterPro" id="IPR032466">
    <property type="entry name" value="Metal_Hydrolase"/>
</dbReference>
<proteinExistence type="predicted"/>
<dbReference type="RefSeq" id="WP_005621862.1">
    <property type="nucleotide sequence ID" value="NZ_GL831080.1"/>
</dbReference>
<dbReference type="SUPFAM" id="SSF51556">
    <property type="entry name" value="Metallo-dependent hydrolases"/>
    <property type="match status" value="1"/>
</dbReference>
<evidence type="ECO:0000313" key="1">
    <source>
        <dbReference type="EMBL" id="EFX92418.1"/>
    </source>
</evidence>
<protein>
    <recommendedName>
        <fullName evidence="3">Amidohydrolase-related domain-containing protein</fullName>
    </recommendedName>
</protein>
<accession>E8KF75</accession>
<dbReference type="AlphaFoldDB" id="E8KF75"/>
<name>E8KF75_9PAST</name>